<dbReference type="InterPro" id="IPR023393">
    <property type="entry name" value="START-like_dom_sf"/>
</dbReference>
<dbReference type="InterPro" id="IPR019587">
    <property type="entry name" value="Polyketide_cyclase/dehydratase"/>
</dbReference>
<evidence type="ECO:0000313" key="8">
    <source>
        <dbReference type="EMBL" id="CAB4969321.1"/>
    </source>
</evidence>
<dbReference type="PANTHER" id="PTHR39683:SF4">
    <property type="entry name" value="COENZYME Q-BINDING PROTEIN COQ10 START DOMAIN-CONTAINING PROTEIN"/>
    <property type="match status" value="1"/>
</dbReference>
<protein>
    <submittedName>
        <fullName evidence="9">Unannotated protein</fullName>
    </submittedName>
</protein>
<name>A0A6J7V0N9_9ZZZZ</name>
<evidence type="ECO:0000313" key="3">
    <source>
        <dbReference type="EMBL" id="CAB4728507.1"/>
    </source>
</evidence>
<reference evidence="9" key="1">
    <citation type="submission" date="2020-05" db="EMBL/GenBank/DDBJ databases">
        <authorList>
            <person name="Chiriac C."/>
            <person name="Salcher M."/>
            <person name="Ghai R."/>
            <person name="Kavagutti S V."/>
        </authorList>
    </citation>
    <scope>NUCLEOTIDE SEQUENCE</scope>
</reference>
<dbReference type="SUPFAM" id="SSF55961">
    <property type="entry name" value="Bet v1-like"/>
    <property type="match status" value="1"/>
</dbReference>
<dbReference type="EMBL" id="CAESAE010000004">
    <property type="protein sequence ID" value="CAB4338551.1"/>
    <property type="molecule type" value="Genomic_DNA"/>
</dbReference>
<evidence type="ECO:0000313" key="4">
    <source>
        <dbReference type="EMBL" id="CAB4773562.1"/>
    </source>
</evidence>
<dbReference type="AlphaFoldDB" id="A0A6J7V0N9"/>
<organism evidence="9">
    <name type="scientific">freshwater metagenome</name>
    <dbReference type="NCBI Taxonomy" id="449393"/>
    <lineage>
        <taxon>unclassified sequences</taxon>
        <taxon>metagenomes</taxon>
        <taxon>ecological metagenomes</taxon>
    </lineage>
</organism>
<dbReference type="EMBL" id="CAEZXO010000005">
    <property type="protein sequence ID" value="CAB4695224.1"/>
    <property type="molecule type" value="Genomic_DNA"/>
</dbReference>
<dbReference type="EMBL" id="CAFABH010000022">
    <property type="protein sequence ID" value="CAB4831776.1"/>
    <property type="molecule type" value="Genomic_DNA"/>
</dbReference>
<dbReference type="Gene3D" id="3.30.530.20">
    <property type="match status" value="1"/>
</dbReference>
<dbReference type="EMBL" id="CAFBOC010000002">
    <property type="protein sequence ID" value="CAB4969321.1"/>
    <property type="molecule type" value="Genomic_DNA"/>
</dbReference>
<dbReference type="PANTHER" id="PTHR39683">
    <property type="entry name" value="CONSERVED PROTEIN TB16.3"/>
    <property type="match status" value="1"/>
</dbReference>
<accession>A0A6J7V0N9</accession>
<evidence type="ECO:0000313" key="1">
    <source>
        <dbReference type="EMBL" id="CAB4338551.1"/>
    </source>
</evidence>
<proteinExistence type="predicted"/>
<evidence type="ECO:0000313" key="5">
    <source>
        <dbReference type="EMBL" id="CAB4831776.1"/>
    </source>
</evidence>
<dbReference type="EMBL" id="CAEZYM010000010">
    <property type="protein sequence ID" value="CAB4728507.1"/>
    <property type="molecule type" value="Genomic_DNA"/>
</dbReference>
<dbReference type="EMBL" id="CAFBNH010000004">
    <property type="protein sequence ID" value="CAB4944260.1"/>
    <property type="molecule type" value="Genomic_DNA"/>
</dbReference>
<evidence type="ECO:0000313" key="6">
    <source>
        <dbReference type="EMBL" id="CAB4858015.1"/>
    </source>
</evidence>
<dbReference type="EMBL" id="CAFBQX010000001">
    <property type="protein sequence ID" value="CAB5069687.1"/>
    <property type="molecule type" value="Genomic_DNA"/>
</dbReference>
<dbReference type="EMBL" id="CAEZZW010000001">
    <property type="protein sequence ID" value="CAB4773562.1"/>
    <property type="molecule type" value="Genomic_DNA"/>
</dbReference>
<gene>
    <name evidence="2" type="ORF">UFOPK2510_00954</name>
    <name evidence="3" type="ORF">UFOPK2718_01077</name>
    <name evidence="4" type="ORF">UFOPK2936_00357</name>
    <name evidence="5" type="ORF">UFOPK3174_01188</name>
    <name evidence="6" type="ORF">UFOPK3328_00303</name>
    <name evidence="7" type="ORF">UFOPK3779_00768</name>
    <name evidence="8" type="ORF">UFOPK3913_00226</name>
    <name evidence="1" type="ORF">UFOPK4107_00801</name>
    <name evidence="9" type="ORF">UFOPK4403_00072</name>
</gene>
<sequence>MPETTSGKITIEAPAARVQEILFDIANYPSWSSAIKAVDVLSSDGQGRVTSAKITIDAGMMKDRVVLDYNWSNAPGRLDFSLSDADLLTEMDGAYIIVADDDESTTVTYELNVALSMPIPSMMRKKAEQTTIELALRQLKDHAEE</sequence>
<dbReference type="Pfam" id="PF10604">
    <property type="entry name" value="Polyketide_cyc2"/>
    <property type="match status" value="1"/>
</dbReference>
<dbReference type="EMBL" id="CAFBLD010000002">
    <property type="protein sequence ID" value="CAB4858015.1"/>
    <property type="molecule type" value="Genomic_DNA"/>
</dbReference>
<evidence type="ECO:0000313" key="9">
    <source>
        <dbReference type="EMBL" id="CAB5069687.1"/>
    </source>
</evidence>
<evidence type="ECO:0000313" key="7">
    <source>
        <dbReference type="EMBL" id="CAB4944260.1"/>
    </source>
</evidence>
<evidence type="ECO:0000313" key="2">
    <source>
        <dbReference type="EMBL" id="CAB4695224.1"/>
    </source>
</evidence>